<dbReference type="EMBL" id="SODP01000001">
    <property type="protein sequence ID" value="TDW75980.1"/>
    <property type="molecule type" value="Genomic_DNA"/>
</dbReference>
<proteinExistence type="predicted"/>
<dbReference type="AlphaFoldDB" id="A0A4R8CHV1"/>
<evidence type="ECO:0000313" key="1">
    <source>
        <dbReference type="EMBL" id="TDW75980.1"/>
    </source>
</evidence>
<accession>A0A4R8CHV1</accession>
<organism evidence="1 2">
    <name type="scientific">Kribbella pratensis</name>
    <dbReference type="NCBI Taxonomy" id="2512112"/>
    <lineage>
        <taxon>Bacteria</taxon>
        <taxon>Bacillati</taxon>
        <taxon>Actinomycetota</taxon>
        <taxon>Actinomycetes</taxon>
        <taxon>Propionibacteriales</taxon>
        <taxon>Kribbellaceae</taxon>
        <taxon>Kribbella</taxon>
    </lineage>
</organism>
<dbReference type="Proteomes" id="UP000295146">
    <property type="component" value="Unassembled WGS sequence"/>
</dbReference>
<evidence type="ECO:0008006" key="3">
    <source>
        <dbReference type="Google" id="ProtNLM"/>
    </source>
</evidence>
<keyword evidence="2" id="KW-1185">Reference proteome</keyword>
<reference evidence="1 2" key="1">
    <citation type="submission" date="2019-03" db="EMBL/GenBank/DDBJ databases">
        <title>Genomic Encyclopedia of Type Strains, Phase III (KMG-III): the genomes of soil and plant-associated and newly described type strains.</title>
        <authorList>
            <person name="Whitman W."/>
        </authorList>
    </citation>
    <scope>NUCLEOTIDE SEQUENCE [LARGE SCALE GENOMIC DNA]</scope>
    <source>
        <strain evidence="1 2">VKM Ac-2573</strain>
    </source>
</reference>
<sequence length="150" mass="16667">MRRGLRSTAMSRPATCPVRWPCMNGVWQRDQLEQACERVGPTGAPGKVIAELTFGFWRFLSSSAHEKSVWVPYLHQAFPAGTDRKRDVDSKVAALHRLRNRVAHHEPLITENLSREAAKVTALGGLIDPDLGEYLSATSAVPALLRERPV</sequence>
<gene>
    <name evidence="1" type="ORF">EV653_1121</name>
</gene>
<protein>
    <recommendedName>
        <fullName evidence="3">Abi-like protein</fullName>
    </recommendedName>
</protein>
<name>A0A4R8CHV1_9ACTN</name>
<comment type="caution">
    <text evidence="1">The sequence shown here is derived from an EMBL/GenBank/DDBJ whole genome shotgun (WGS) entry which is preliminary data.</text>
</comment>
<evidence type="ECO:0000313" key="2">
    <source>
        <dbReference type="Proteomes" id="UP000295146"/>
    </source>
</evidence>